<dbReference type="Proteomes" id="UP000233551">
    <property type="component" value="Unassembled WGS sequence"/>
</dbReference>
<name>A0A2I0HZH1_PUNGR</name>
<dbReference type="Pfam" id="PF24626">
    <property type="entry name" value="SH3_Tf2-1"/>
    <property type="match status" value="1"/>
</dbReference>
<dbReference type="EMBL" id="PGOL01004556">
    <property type="protein sequence ID" value="PKI37097.1"/>
    <property type="molecule type" value="Genomic_DNA"/>
</dbReference>
<evidence type="ECO:0000259" key="1">
    <source>
        <dbReference type="Pfam" id="PF24626"/>
    </source>
</evidence>
<gene>
    <name evidence="2" type="ORF">CRG98_042531</name>
</gene>
<dbReference type="InterPro" id="IPR056924">
    <property type="entry name" value="SH3_Tf2-1"/>
</dbReference>
<accession>A0A2I0HZH1</accession>
<proteinExistence type="predicted"/>
<evidence type="ECO:0000313" key="3">
    <source>
        <dbReference type="Proteomes" id="UP000233551"/>
    </source>
</evidence>
<sequence length="104" mass="12287">MEQIQEFHKEVRKRILQQNEKYKEQADKSRRSVSFKEGDLVWIHLRKERFPPGRFGKLKPKADGPFRISKKIGENAYKVELLEDYGVSNTFNLSDLSPYIGEDE</sequence>
<keyword evidence="3" id="KW-1185">Reference proteome</keyword>
<evidence type="ECO:0000313" key="2">
    <source>
        <dbReference type="EMBL" id="PKI37097.1"/>
    </source>
</evidence>
<protein>
    <recommendedName>
        <fullName evidence="1">Tf2-1-like SH3-like domain-containing protein</fullName>
    </recommendedName>
</protein>
<comment type="caution">
    <text evidence="2">The sequence shown here is derived from an EMBL/GenBank/DDBJ whole genome shotgun (WGS) entry which is preliminary data.</text>
</comment>
<organism evidence="2 3">
    <name type="scientific">Punica granatum</name>
    <name type="common">Pomegranate</name>
    <dbReference type="NCBI Taxonomy" id="22663"/>
    <lineage>
        <taxon>Eukaryota</taxon>
        <taxon>Viridiplantae</taxon>
        <taxon>Streptophyta</taxon>
        <taxon>Embryophyta</taxon>
        <taxon>Tracheophyta</taxon>
        <taxon>Spermatophyta</taxon>
        <taxon>Magnoliopsida</taxon>
        <taxon>eudicotyledons</taxon>
        <taxon>Gunneridae</taxon>
        <taxon>Pentapetalae</taxon>
        <taxon>rosids</taxon>
        <taxon>malvids</taxon>
        <taxon>Myrtales</taxon>
        <taxon>Lythraceae</taxon>
        <taxon>Punica</taxon>
    </lineage>
</organism>
<reference evidence="2 3" key="1">
    <citation type="submission" date="2017-11" db="EMBL/GenBank/DDBJ databases">
        <title>De-novo sequencing of pomegranate (Punica granatum L.) genome.</title>
        <authorList>
            <person name="Akparov Z."/>
            <person name="Amiraslanov A."/>
            <person name="Hajiyeva S."/>
            <person name="Abbasov M."/>
            <person name="Kaur K."/>
            <person name="Hamwieh A."/>
            <person name="Solovyev V."/>
            <person name="Salamov A."/>
            <person name="Braich B."/>
            <person name="Kosarev P."/>
            <person name="Mahmoud A."/>
            <person name="Hajiyev E."/>
            <person name="Babayeva S."/>
            <person name="Izzatullayeva V."/>
            <person name="Mammadov A."/>
            <person name="Mammadov A."/>
            <person name="Sharifova S."/>
            <person name="Ojaghi J."/>
            <person name="Eynullazada K."/>
            <person name="Bayramov B."/>
            <person name="Abdulazimova A."/>
            <person name="Shahmuradov I."/>
        </authorList>
    </citation>
    <scope>NUCLEOTIDE SEQUENCE [LARGE SCALE GENOMIC DNA]</scope>
    <source>
        <strain evidence="3">cv. AG2017</strain>
        <tissue evidence="2">Leaf</tissue>
    </source>
</reference>
<feature type="domain" description="Tf2-1-like SH3-like" evidence="1">
    <location>
        <begin position="38"/>
        <end position="99"/>
    </location>
</feature>
<dbReference type="AlphaFoldDB" id="A0A2I0HZH1"/>